<dbReference type="Pfam" id="PF13377">
    <property type="entry name" value="Peripla_BP_3"/>
    <property type="match status" value="1"/>
</dbReference>
<reference evidence="5 6" key="1">
    <citation type="submission" date="2020-08" db="EMBL/GenBank/DDBJ databases">
        <title>Genomic Encyclopedia of Type Strains, Phase IV (KMG-IV): sequencing the most valuable type-strain genomes for metagenomic binning, comparative biology and taxonomic classification.</title>
        <authorList>
            <person name="Goeker M."/>
        </authorList>
    </citation>
    <scope>NUCLEOTIDE SEQUENCE [LARGE SCALE GENOMIC DNA]</scope>
    <source>
        <strain evidence="5 6">DSM 106739</strain>
    </source>
</reference>
<dbReference type="RefSeq" id="WP_183630583.1">
    <property type="nucleotide sequence ID" value="NZ_BAABLE010000011.1"/>
</dbReference>
<keyword evidence="1" id="KW-0805">Transcription regulation</keyword>
<dbReference type="InterPro" id="IPR000843">
    <property type="entry name" value="HTH_LacI"/>
</dbReference>
<dbReference type="SUPFAM" id="SSF47413">
    <property type="entry name" value="lambda repressor-like DNA-binding domains"/>
    <property type="match status" value="1"/>
</dbReference>
<evidence type="ECO:0000259" key="4">
    <source>
        <dbReference type="PROSITE" id="PS50932"/>
    </source>
</evidence>
<gene>
    <name evidence="5" type="ORF">GGR36_000020</name>
</gene>
<keyword evidence="3" id="KW-0804">Transcription</keyword>
<evidence type="ECO:0000313" key="6">
    <source>
        <dbReference type="Proteomes" id="UP000561045"/>
    </source>
</evidence>
<dbReference type="InterPro" id="IPR028082">
    <property type="entry name" value="Peripla_BP_I"/>
</dbReference>
<accession>A0A840BGJ0</accession>
<dbReference type="PROSITE" id="PS50932">
    <property type="entry name" value="HTH_LACI_2"/>
    <property type="match status" value="1"/>
</dbReference>
<organism evidence="5 6">
    <name type="scientific">Niveibacterium umoris</name>
    <dbReference type="NCBI Taxonomy" id="1193620"/>
    <lineage>
        <taxon>Bacteria</taxon>
        <taxon>Pseudomonadati</taxon>
        <taxon>Pseudomonadota</taxon>
        <taxon>Betaproteobacteria</taxon>
        <taxon>Rhodocyclales</taxon>
        <taxon>Rhodocyclaceae</taxon>
        <taxon>Niveibacterium</taxon>
    </lineage>
</organism>
<dbReference type="SMART" id="SM00354">
    <property type="entry name" value="HTH_LACI"/>
    <property type="match status" value="1"/>
</dbReference>
<name>A0A840BGJ0_9RHOO</name>
<keyword evidence="6" id="KW-1185">Reference proteome</keyword>
<dbReference type="CDD" id="cd01392">
    <property type="entry name" value="HTH_LacI"/>
    <property type="match status" value="1"/>
</dbReference>
<dbReference type="Gene3D" id="1.10.260.40">
    <property type="entry name" value="lambda repressor-like DNA-binding domains"/>
    <property type="match status" value="1"/>
</dbReference>
<keyword evidence="2 5" id="KW-0238">DNA-binding</keyword>
<dbReference type="GO" id="GO:0003700">
    <property type="term" value="F:DNA-binding transcription factor activity"/>
    <property type="evidence" value="ECO:0007669"/>
    <property type="project" value="TreeGrafter"/>
</dbReference>
<dbReference type="SUPFAM" id="SSF53822">
    <property type="entry name" value="Periplasmic binding protein-like I"/>
    <property type="match status" value="1"/>
</dbReference>
<dbReference type="EMBL" id="JACIET010000001">
    <property type="protein sequence ID" value="MBB4010712.1"/>
    <property type="molecule type" value="Genomic_DNA"/>
</dbReference>
<dbReference type="Gene3D" id="3.40.50.2300">
    <property type="match status" value="2"/>
</dbReference>
<dbReference type="PANTHER" id="PTHR30146">
    <property type="entry name" value="LACI-RELATED TRANSCRIPTIONAL REPRESSOR"/>
    <property type="match status" value="1"/>
</dbReference>
<evidence type="ECO:0000256" key="2">
    <source>
        <dbReference type="ARBA" id="ARBA00023125"/>
    </source>
</evidence>
<evidence type="ECO:0000313" key="5">
    <source>
        <dbReference type="EMBL" id="MBB4010712.1"/>
    </source>
</evidence>
<feature type="domain" description="HTH lacI-type" evidence="4">
    <location>
        <begin position="4"/>
        <end position="59"/>
    </location>
</feature>
<comment type="caution">
    <text evidence="5">The sequence shown here is derived from an EMBL/GenBank/DDBJ whole genome shotgun (WGS) entry which is preliminary data.</text>
</comment>
<evidence type="ECO:0000256" key="1">
    <source>
        <dbReference type="ARBA" id="ARBA00023015"/>
    </source>
</evidence>
<dbReference type="PANTHER" id="PTHR30146:SF109">
    <property type="entry name" value="HTH-TYPE TRANSCRIPTIONAL REGULATOR GALS"/>
    <property type="match status" value="1"/>
</dbReference>
<dbReference type="InterPro" id="IPR010982">
    <property type="entry name" value="Lambda_DNA-bd_dom_sf"/>
</dbReference>
<dbReference type="GO" id="GO:0000976">
    <property type="term" value="F:transcription cis-regulatory region binding"/>
    <property type="evidence" value="ECO:0007669"/>
    <property type="project" value="TreeGrafter"/>
</dbReference>
<dbReference type="Pfam" id="PF00356">
    <property type="entry name" value="LacI"/>
    <property type="match status" value="1"/>
</dbReference>
<dbReference type="AlphaFoldDB" id="A0A840BGJ0"/>
<protein>
    <submittedName>
        <fullName evidence="5">DNA-binding LacI/PurR family transcriptional regulator</fullName>
    </submittedName>
</protein>
<proteinExistence type="predicted"/>
<dbReference type="InterPro" id="IPR046335">
    <property type="entry name" value="LacI/GalR-like_sensor"/>
</dbReference>
<evidence type="ECO:0000256" key="3">
    <source>
        <dbReference type="ARBA" id="ARBA00023163"/>
    </source>
</evidence>
<dbReference type="Proteomes" id="UP000561045">
    <property type="component" value="Unassembled WGS sequence"/>
</dbReference>
<sequence length="339" mass="36401">MKPVSIRQVAARAGVSVGSVSRALKNQPGLSDETRARILAAADTLGYDIGRLRARPLKRVVCLLHRQHSTLTGNQFFSHVVQGAEAAAREHGIAMSLFSVAPTDPLHDMIVALHEPDGFLCAGFLEDEVLSELVATGHPLVLIDYQWRDLPAINADNEGGAFTAISRLIASGHRRIAFIHGPLSHHSILQRMRGYRAALFHHGIPGDPELEILLDRSDDPEGASARAVDELLARPTPPEAIFAYNDVCALATMRACQRRGVRIPEDISIIGFDDIGAAALSTPPLTTLRIGKEEMGRIGMQCLADITAGKPATKVVLPVELVVRGSARIAPDDLGGVES</sequence>
<dbReference type="CDD" id="cd06267">
    <property type="entry name" value="PBP1_LacI_sugar_binding-like"/>
    <property type="match status" value="1"/>
</dbReference>